<comment type="caution">
    <text evidence="2">The sequence shown here is derived from an EMBL/GenBank/DDBJ whole genome shotgun (WGS) entry which is preliminary data.</text>
</comment>
<keyword evidence="1" id="KW-1133">Transmembrane helix</keyword>
<feature type="transmembrane region" description="Helical" evidence="1">
    <location>
        <begin position="338"/>
        <end position="358"/>
    </location>
</feature>
<protein>
    <recommendedName>
        <fullName evidence="4">Low temperature requirement protein LtrA</fullName>
    </recommendedName>
</protein>
<feature type="transmembrane region" description="Helical" evidence="1">
    <location>
        <begin position="76"/>
        <end position="93"/>
    </location>
</feature>
<dbReference type="Pfam" id="PF06772">
    <property type="entry name" value="LtrA"/>
    <property type="match status" value="1"/>
</dbReference>
<gene>
    <name evidence="2" type="ORF">Aru02nite_43480</name>
</gene>
<organism evidence="2 3">
    <name type="scientific">Actinocatenispora rupis</name>
    <dbReference type="NCBI Taxonomy" id="519421"/>
    <lineage>
        <taxon>Bacteria</taxon>
        <taxon>Bacillati</taxon>
        <taxon>Actinomycetota</taxon>
        <taxon>Actinomycetes</taxon>
        <taxon>Micromonosporales</taxon>
        <taxon>Micromonosporaceae</taxon>
        <taxon>Actinocatenispora</taxon>
    </lineage>
</organism>
<dbReference type="PANTHER" id="PTHR36840">
    <property type="entry name" value="BLL5714 PROTEIN"/>
    <property type="match status" value="1"/>
</dbReference>
<evidence type="ECO:0000313" key="3">
    <source>
        <dbReference type="Proteomes" id="UP000612808"/>
    </source>
</evidence>
<proteinExistence type="predicted"/>
<feature type="transmembrane region" description="Helical" evidence="1">
    <location>
        <begin position="12"/>
        <end position="31"/>
    </location>
</feature>
<name>A0A8J3NBK9_9ACTN</name>
<feature type="transmembrane region" description="Helical" evidence="1">
    <location>
        <begin position="364"/>
        <end position="381"/>
    </location>
</feature>
<dbReference type="Proteomes" id="UP000612808">
    <property type="component" value="Unassembled WGS sequence"/>
</dbReference>
<feature type="transmembrane region" description="Helical" evidence="1">
    <location>
        <begin position="43"/>
        <end position="64"/>
    </location>
</feature>
<dbReference type="RefSeq" id="WP_203660513.1">
    <property type="nucleotide sequence ID" value="NZ_BAAAZM010000011.1"/>
</dbReference>
<evidence type="ECO:0000256" key="1">
    <source>
        <dbReference type="SAM" id="Phobius"/>
    </source>
</evidence>
<dbReference type="InterPro" id="IPR010640">
    <property type="entry name" value="Low_temperature_requirement_A"/>
</dbReference>
<keyword evidence="1" id="KW-0472">Membrane</keyword>
<reference evidence="2" key="1">
    <citation type="submission" date="2021-01" db="EMBL/GenBank/DDBJ databases">
        <title>Whole genome shotgun sequence of Actinocatenispora rupis NBRC 107355.</title>
        <authorList>
            <person name="Komaki H."/>
            <person name="Tamura T."/>
        </authorList>
    </citation>
    <scope>NUCLEOTIDE SEQUENCE</scope>
    <source>
        <strain evidence="2">NBRC 107355</strain>
    </source>
</reference>
<sequence>MSTHESAVGRHASWLELFFDLVAVAAVAQLAHRLHGEVGPSDVGLFVLLYLAVWMCWSAFTLYANVARERTRRRSMLAAMFVIAIMAAAIPEATGPRAVVFIVTYVVVRALGARTWQGTGTHLTAWPSVQGLIGVLPWVASIWVDPPGRYVLWTVGLAIDIVLPLLANAERRVPRFAQRLIEQQAEREGRAAPDMSTLVPRPAELDLPHLAERLGLFLIIVLGEAVLQVVSAAAELPWTAGLIAVALGGFALLAGIWWPMFRYGLVGSAGRMLPVRLAMPLHFLTAAGITALAVGLGGLVAHPVGPAPVADRWLLCGGLAAWGLSGILGAPRAGRTHWLLVAGAPGLVLTLGLGAFGARLPGVALVWLLVVVVGGHLGYGMRLDRRAVTA</sequence>
<dbReference type="PANTHER" id="PTHR36840:SF1">
    <property type="entry name" value="BLL5714 PROTEIN"/>
    <property type="match status" value="1"/>
</dbReference>
<dbReference type="AlphaFoldDB" id="A0A8J3NBK9"/>
<feature type="transmembrane region" description="Helical" evidence="1">
    <location>
        <begin position="312"/>
        <end position="331"/>
    </location>
</feature>
<feature type="transmembrane region" description="Helical" evidence="1">
    <location>
        <begin position="214"/>
        <end position="234"/>
    </location>
</feature>
<evidence type="ECO:0000313" key="2">
    <source>
        <dbReference type="EMBL" id="GID13459.1"/>
    </source>
</evidence>
<accession>A0A8J3NBK9</accession>
<evidence type="ECO:0008006" key="4">
    <source>
        <dbReference type="Google" id="ProtNLM"/>
    </source>
</evidence>
<feature type="transmembrane region" description="Helical" evidence="1">
    <location>
        <begin position="240"/>
        <end position="260"/>
    </location>
</feature>
<feature type="transmembrane region" description="Helical" evidence="1">
    <location>
        <begin position="281"/>
        <end position="300"/>
    </location>
</feature>
<feature type="transmembrane region" description="Helical" evidence="1">
    <location>
        <begin position="150"/>
        <end position="169"/>
    </location>
</feature>
<keyword evidence="3" id="KW-1185">Reference proteome</keyword>
<keyword evidence="1" id="KW-0812">Transmembrane</keyword>
<dbReference type="EMBL" id="BOMB01000024">
    <property type="protein sequence ID" value="GID13459.1"/>
    <property type="molecule type" value="Genomic_DNA"/>
</dbReference>